<dbReference type="InterPro" id="IPR013012">
    <property type="entry name" value="PTS_EIIB_3"/>
</dbReference>
<reference evidence="9" key="1">
    <citation type="submission" date="2022-05" db="EMBL/GenBank/DDBJ databases">
        <title>Draft genome sequence of Clostridium tertium strain CP3 isolated from Peru.</title>
        <authorList>
            <person name="Hurtado R."/>
            <person name="Lima L."/>
            <person name="Sousa T."/>
            <person name="Jaiswal A.K."/>
            <person name="Tiwari S."/>
            <person name="Maturrano L."/>
            <person name="Brenig B."/>
            <person name="Azevedo V."/>
        </authorList>
    </citation>
    <scope>NUCLEOTIDE SEQUENCE</scope>
    <source>
        <strain evidence="9">CP3</strain>
    </source>
</reference>
<dbReference type="InterPro" id="IPR051819">
    <property type="entry name" value="PTS_sugar-specific_EIIB"/>
</dbReference>
<dbReference type="InterPro" id="IPR036095">
    <property type="entry name" value="PTS_EIIB-like_sf"/>
</dbReference>
<dbReference type="Gene3D" id="3.40.50.2300">
    <property type="match status" value="1"/>
</dbReference>
<comment type="caution">
    <text evidence="9">The sequence shown here is derived from an EMBL/GenBank/DDBJ whole genome shotgun (WGS) entry which is preliminary data.</text>
</comment>
<evidence type="ECO:0000256" key="1">
    <source>
        <dbReference type="ARBA" id="ARBA00022448"/>
    </source>
</evidence>
<evidence type="ECO:0000313" key="9">
    <source>
        <dbReference type="EMBL" id="MDC4239576.1"/>
    </source>
</evidence>
<feature type="modified residue" description="Phosphocysteine; by EIIA" evidence="7">
    <location>
        <position position="10"/>
    </location>
</feature>
<organism evidence="9 10">
    <name type="scientific">Clostridium tertium</name>
    <dbReference type="NCBI Taxonomy" id="1559"/>
    <lineage>
        <taxon>Bacteria</taxon>
        <taxon>Bacillati</taxon>
        <taxon>Bacillota</taxon>
        <taxon>Clostridia</taxon>
        <taxon>Eubacteriales</taxon>
        <taxon>Clostridiaceae</taxon>
        <taxon>Clostridium</taxon>
    </lineage>
</organism>
<dbReference type="Proteomes" id="UP001141183">
    <property type="component" value="Unassembled WGS sequence"/>
</dbReference>
<dbReference type="Pfam" id="PF02302">
    <property type="entry name" value="PTS_IIB"/>
    <property type="match status" value="1"/>
</dbReference>
<evidence type="ECO:0000256" key="6">
    <source>
        <dbReference type="ARBA" id="ARBA00022777"/>
    </source>
</evidence>
<keyword evidence="4" id="KW-0808">Transferase</keyword>
<dbReference type="EMBL" id="JAMRYU010000004">
    <property type="protein sequence ID" value="MDC4239576.1"/>
    <property type="molecule type" value="Genomic_DNA"/>
</dbReference>
<dbReference type="GO" id="GO:0008982">
    <property type="term" value="F:protein-N(PI)-phosphohistidine-sugar phosphotransferase activity"/>
    <property type="evidence" value="ECO:0007669"/>
    <property type="project" value="InterPro"/>
</dbReference>
<protein>
    <submittedName>
        <fullName evidence="9">PTS sugar transporter subunit IIB</fullName>
    </submittedName>
</protein>
<dbReference type="InterPro" id="IPR003501">
    <property type="entry name" value="PTS_EIIB_2/3"/>
</dbReference>
<proteinExistence type="predicted"/>
<keyword evidence="2" id="KW-0597">Phosphoprotein</keyword>
<dbReference type="SUPFAM" id="SSF52794">
    <property type="entry name" value="PTS system IIB component-like"/>
    <property type="match status" value="1"/>
</dbReference>
<name>A0A9X3XJQ0_9CLOT</name>
<evidence type="ECO:0000256" key="5">
    <source>
        <dbReference type="ARBA" id="ARBA00022683"/>
    </source>
</evidence>
<dbReference type="GO" id="GO:0009401">
    <property type="term" value="P:phosphoenolpyruvate-dependent sugar phosphotransferase system"/>
    <property type="evidence" value="ECO:0007669"/>
    <property type="project" value="UniProtKB-KW"/>
</dbReference>
<evidence type="ECO:0000259" key="8">
    <source>
        <dbReference type="PROSITE" id="PS51100"/>
    </source>
</evidence>
<gene>
    <name evidence="9" type="ORF">NE398_05275</name>
</gene>
<sequence>MIMKNIFLFCDAGMSTSLLVTKMREVATKHNVNVNIEALPFAKSFETLNEKQVDCVLLGPQVKFLLKDIEGPCKEKNIPVDVINAADYGTMNGEKVLKQAIKMIRANQ</sequence>
<dbReference type="PROSITE" id="PS51100">
    <property type="entry name" value="PTS_EIIB_TYPE_3"/>
    <property type="match status" value="1"/>
</dbReference>
<keyword evidence="1" id="KW-0813">Transport</keyword>
<keyword evidence="3 9" id="KW-0762">Sugar transport</keyword>
<dbReference type="GO" id="GO:0016301">
    <property type="term" value="F:kinase activity"/>
    <property type="evidence" value="ECO:0007669"/>
    <property type="project" value="UniProtKB-KW"/>
</dbReference>
<keyword evidence="6" id="KW-0418">Kinase</keyword>
<accession>A0A9X3XJQ0</accession>
<dbReference type="PANTHER" id="PTHR34581">
    <property type="entry name" value="PTS SYSTEM N,N'-DIACETYLCHITOBIOSE-SPECIFIC EIIB COMPONENT"/>
    <property type="match status" value="1"/>
</dbReference>
<keyword evidence="10" id="KW-1185">Reference proteome</keyword>
<dbReference type="PANTHER" id="PTHR34581:SF2">
    <property type="entry name" value="PTS SYSTEM N,N'-DIACETYLCHITOBIOSE-SPECIFIC EIIB COMPONENT"/>
    <property type="match status" value="1"/>
</dbReference>
<evidence type="ECO:0000256" key="4">
    <source>
        <dbReference type="ARBA" id="ARBA00022679"/>
    </source>
</evidence>
<keyword evidence="5" id="KW-0598">Phosphotransferase system</keyword>
<evidence type="ECO:0000256" key="2">
    <source>
        <dbReference type="ARBA" id="ARBA00022553"/>
    </source>
</evidence>
<evidence type="ECO:0000256" key="3">
    <source>
        <dbReference type="ARBA" id="ARBA00022597"/>
    </source>
</evidence>
<dbReference type="CDD" id="cd05564">
    <property type="entry name" value="PTS_IIB_chitobiose_lichenan"/>
    <property type="match status" value="1"/>
</dbReference>
<evidence type="ECO:0000256" key="7">
    <source>
        <dbReference type="PROSITE-ProRule" id="PRU00423"/>
    </source>
</evidence>
<evidence type="ECO:0000313" key="10">
    <source>
        <dbReference type="Proteomes" id="UP001141183"/>
    </source>
</evidence>
<dbReference type="AlphaFoldDB" id="A0A9X3XJQ0"/>
<feature type="domain" description="PTS EIIB type-3" evidence="8">
    <location>
        <begin position="3"/>
        <end position="108"/>
    </location>
</feature>